<dbReference type="Gene3D" id="3.30.390.10">
    <property type="entry name" value="Enolase-like, N-terminal domain"/>
    <property type="match status" value="1"/>
</dbReference>
<dbReference type="InterPro" id="IPR036849">
    <property type="entry name" value="Enolase-like_C_sf"/>
</dbReference>
<dbReference type="InterPro" id="IPR029065">
    <property type="entry name" value="Enolase_C-like"/>
</dbReference>
<accession>M0CBL8</accession>
<dbReference type="SUPFAM" id="SSF54826">
    <property type="entry name" value="Enolase N-terminal domain-like"/>
    <property type="match status" value="1"/>
</dbReference>
<evidence type="ECO:0000256" key="3">
    <source>
        <dbReference type="ARBA" id="ARBA00011973"/>
    </source>
</evidence>
<dbReference type="SMART" id="SM00922">
    <property type="entry name" value="MR_MLE"/>
    <property type="match status" value="1"/>
</dbReference>
<dbReference type="OrthoDB" id="42605at2157"/>
<evidence type="ECO:0000313" key="6">
    <source>
        <dbReference type="Proteomes" id="UP000011626"/>
    </source>
</evidence>
<dbReference type="PANTHER" id="PTHR48080:SF4">
    <property type="entry name" value="GLUCARATE DEHYDRATASE"/>
    <property type="match status" value="1"/>
</dbReference>
<comment type="catalytic activity">
    <reaction evidence="1">
        <text>D-glucarate = 5-dehydro-4-deoxy-D-glucarate + H2O</text>
        <dbReference type="Rhea" id="RHEA:14573"/>
        <dbReference type="ChEBI" id="CHEBI:15377"/>
        <dbReference type="ChEBI" id="CHEBI:30612"/>
        <dbReference type="ChEBI" id="CHEBI:42819"/>
        <dbReference type="EC" id="4.2.1.40"/>
    </reaction>
</comment>
<sequence>MEISDVETIAFTCESAKARDEKGHAHPGPPVERVKRITRVSVDGGPDGYCLGGHEPTNDLASETLAGEDPRERERIRRRLRRMGRLRRATLSETTVSRVDCALWDAAGKHYGEPVYRLLGGHRQRVPAYASTMVGDDDPGGLGTPEAYADFAETLVDRGYPAVKLHTWMPPYDADPERVVAACRAVRERVGPEVELMLDSHHFYARTEAKRIGDALADLDFAWFEEPMDEHSTGSYEWLTRNVDVPVVGPETAEGGAQTRAEWLRRDAADIGRVGVHDVGGITPALKAIRAYEAFGVECELHGGNLPNLHLLAAMAESGRYYERGLLHPDYDYGGDRPFLETPLDPLDDDGRVRVPQSPGLGYDFDWAFVAANRVES</sequence>
<dbReference type="Gene3D" id="3.20.20.120">
    <property type="entry name" value="Enolase-like C-terminal domain"/>
    <property type="match status" value="1"/>
</dbReference>
<protein>
    <recommendedName>
        <fullName evidence="3">glucarate dehydratase</fullName>
        <ecNumber evidence="3">4.2.1.40</ecNumber>
    </recommendedName>
</protein>
<comment type="caution">
    <text evidence="5">The sequence shown here is derived from an EMBL/GenBank/DDBJ whole genome shotgun (WGS) entry which is preliminary data.</text>
</comment>
<organism evidence="5 6">
    <name type="scientific">Halosimplex carlsbadense 2-9-1</name>
    <dbReference type="NCBI Taxonomy" id="797114"/>
    <lineage>
        <taxon>Archaea</taxon>
        <taxon>Methanobacteriati</taxon>
        <taxon>Methanobacteriota</taxon>
        <taxon>Stenosarchaea group</taxon>
        <taxon>Halobacteria</taxon>
        <taxon>Halobacteriales</taxon>
        <taxon>Haloarculaceae</taxon>
        <taxon>Halosimplex</taxon>
    </lineage>
</organism>
<evidence type="ECO:0000256" key="2">
    <source>
        <dbReference type="ARBA" id="ARBA00005183"/>
    </source>
</evidence>
<dbReference type="EC" id="4.2.1.40" evidence="3"/>
<evidence type="ECO:0000259" key="4">
    <source>
        <dbReference type="SMART" id="SM00922"/>
    </source>
</evidence>
<dbReference type="InterPro" id="IPR013342">
    <property type="entry name" value="Mandelate_racemase_C"/>
</dbReference>
<gene>
    <name evidence="5" type="ORF">C475_21909</name>
</gene>
<dbReference type="RefSeq" id="WP_006886045.1">
    <property type="nucleotide sequence ID" value="NZ_AOIU01000048.1"/>
</dbReference>
<dbReference type="EMBL" id="AOIU01000048">
    <property type="protein sequence ID" value="ELZ19998.1"/>
    <property type="molecule type" value="Genomic_DNA"/>
</dbReference>
<dbReference type="Proteomes" id="UP000011626">
    <property type="component" value="Unassembled WGS sequence"/>
</dbReference>
<dbReference type="InterPro" id="IPR029017">
    <property type="entry name" value="Enolase-like_N"/>
</dbReference>
<dbReference type="Pfam" id="PF13378">
    <property type="entry name" value="MR_MLE_C"/>
    <property type="match status" value="1"/>
</dbReference>
<dbReference type="Pfam" id="PF02746">
    <property type="entry name" value="MR_MLE_N"/>
    <property type="match status" value="1"/>
</dbReference>
<keyword evidence="6" id="KW-1185">Reference proteome</keyword>
<evidence type="ECO:0000313" key="5">
    <source>
        <dbReference type="EMBL" id="ELZ19998.1"/>
    </source>
</evidence>
<dbReference type="eggNOG" id="arCOG01168">
    <property type="taxonomic scope" value="Archaea"/>
</dbReference>
<dbReference type="PATRIC" id="fig|797114.5.peg.4420"/>
<name>M0CBL8_9EURY</name>
<dbReference type="PANTHER" id="PTHR48080">
    <property type="entry name" value="D-GALACTONATE DEHYDRATASE-RELATED"/>
    <property type="match status" value="1"/>
</dbReference>
<dbReference type="SUPFAM" id="SSF51604">
    <property type="entry name" value="Enolase C-terminal domain-like"/>
    <property type="match status" value="1"/>
</dbReference>
<dbReference type="GO" id="GO:0008872">
    <property type="term" value="F:glucarate dehydratase activity"/>
    <property type="evidence" value="ECO:0007669"/>
    <property type="project" value="UniProtKB-EC"/>
</dbReference>
<evidence type="ECO:0000256" key="1">
    <source>
        <dbReference type="ARBA" id="ARBA00001426"/>
    </source>
</evidence>
<dbReference type="AlphaFoldDB" id="M0CBL8"/>
<reference evidence="5 6" key="1">
    <citation type="journal article" date="2014" name="PLoS Genet.">
        <title>Phylogenetically driven sequencing of extremely halophilic archaea reveals strategies for static and dynamic osmo-response.</title>
        <authorList>
            <person name="Becker E.A."/>
            <person name="Seitzer P.M."/>
            <person name="Tritt A."/>
            <person name="Larsen D."/>
            <person name="Krusor M."/>
            <person name="Yao A.I."/>
            <person name="Wu D."/>
            <person name="Madern D."/>
            <person name="Eisen J.A."/>
            <person name="Darling A.E."/>
            <person name="Facciotti M.T."/>
        </authorList>
    </citation>
    <scope>NUCLEOTIDE SEQUENCE [LARGE SCALE GENOMIC DNA]</scope>
    <source>
        <strain evidence="5 6">2-9-1</strain>
    </source>
</reference>
<dbReference type="InterPro" id="IPR034593">
    <property type="entry name" value="DgoD-like"/>
</dbReference>
<feature type="domain" description="Mandelate racemase/muconate lactonizing enzyme C-terminal" evidence="4">
    <location>
        <begin position="145"/>
        <end position="246"/>
    </location>
</feature>
<dbReference type="InterPro" id="IPR013341">
    <property type="entry name" value="Mandelate_racemase_N_dom"/>
</dbReference>
<comment type="pathway">
    <text evidence="2">Carbohydrate acid metabolism; D-glucarate degradation; 2,5-dioxopentanoate from D-glucarate: step 1/2.</text>
</comment>
<dbReference type="STRING" id="797114.C475_21909"/>
<proteinExistence type="predicted"/>